<dbReference type="EMBL" id="CP006694">
    <property type="protein sequence ID" value="EKT88189.1"/>
    <property type="molecule type" value="Genomic_DNA"/>
</dbReference>
<sequence>MRIGVYGDWNFVLENLYKMNFCEEILHGKYKAR</sequence>
<dbReference type="AlphaFoldDB" id="K8Y440"/>
<dbReference type="Proteomes" id="UP000035800">
    <property type="component" value="Chromosome I"/>
</dbReference>
<reference evidence="1 2" key="2">
    <citation type="journal article" date="2014" name="Emerg. Microbes Infect.">
        <title>Potential impact on kidney infection: a whole-genome analysis of Leptospira santarosai serovar Shermani.</title>
        <authorList>
            <person name="Chou L.F."/>
            <person name="Chen T.W."/>
            <person name="Ko Y.C."/>
            <person name="Pan M.J."/>
            <person name="Tian Y.C."/>
            <person name="Chiu C.H."/>
            <person name="Tang P."/>
            <person name="Hung C.C."/>
            <person name="Yang C.W."/>
        </authorList>
    </citation>
    <scope>NUCLEOTIDE SEQUENCE</scope>
    <source>
        <strain evidence="1 2">LT 821</strain>
    </source>
</reference>
<reference evidence="1 2" key="1">
    <citation type="journal article" date="2012" name="Gene">
        <title>Sequence of Leptospira santarosai serovar Shermani genome and prediction of virulence-associated genes.</title>
        <authorList>
            <person name="Chou L.F."/>
            <person name="Chen Y.T."/>
            <person name="Lu C.W."/>
            <person name="Ko Y.C."/>
            <person name="Tang C.Y."/>
            <person name="Pan M.J."/>
            <person name="Tian Y.C."/>
            <person name="Chiu C.H."/>
            <person name="Hung C.C."/>
            <person name="Yang C.W."/>
        </authorList>
    </citation>
    <scope>NUCLEOTIDE SEQUENCE [LARGE SCALE GENOMIC DNA]</scope>
    <source>
        <strain evidence="1">LT 821</strain>
    </source>
</reference>
<accession>K8Y440</accession>
<evidence type="ECO:0000313" key="1">
    <source>
        <dbReference type="EMBL" id="EKT88189.1"/>
    </source>
</evidence>
<evidence type="ECO:0000313" key="2">
    <source>
        <dbReference type="Proteomes" id="UP000035800"/>
    </source>
</evidence>
<proteinExistence type="predicted"/>
<gene>
    <name evidence="1" type="ORF">LSS_04354</name>
</gene>
<name>K8Y440_9LEPT</name>
<organism evidence="1 2">
    <name type="scientific">Leptospira santarosai serovar Shermani str. LT 821</name>
    <dbReference type="NCBI Taxonomy" id="758847"/>
    <lineage>
        <taxon>Bacteria</taxon>
        <taxon>Pseudomonadati</taxon>
        <taxon>Spirochaetota</taxon>
        <taxon>Spirochaetia</taxon>
        <taxon>Leptospirales</taxon>
        <taxon>Leptospiraceae</taxon>
        <taxon>Leptospira</taxon>
    </lineage>
</organism>
<dbReference type="KEGG" id="lst:LSS_04354"/>
<protein>
    <submittedName>
        <fullName evidence="1">Uncharacterized protein</fullName>
    </submittedName>
</protein>
<dbReference type="PATRIC" id="fig|758847.3.peg.909"/>